<reference evidence="4 5" key="1">
    <citation type="submission" date="2020-12" db="EMBL/GenBank/DDBJ databases">
        <title>HMF7856_wgs.fasta genome submission.</title>
        <authorList>
            <person name="Kang H."/>
            <person name="Kim H."/>
            <person name="Joh K."/>
        </authorList>
    </citation>
    <scope>NUCLEOTIDE SEQUENCE [LARGE SCALE GENOMIC DNA]</scope>
    <source>
        <strain evidence="4 5">HMF7856</strain>
    </source>
</reference>
<dbReference type="InterPro" id="IPR002495">
    <property type="entry name" value="Glyco_trans_8"/>
</dbReference>
<dbReference type="Proteomes" id="UP000429232">
    <property type="component" value="Chromosome"/>
</dbReference>
<evidence type="ECO:0000256" key="2">
    <source>
        <dbReference type="ARBA" id="ARBA00022679"/>
    </source>
</evidence>
<dbReference type="PANTHER" id="PTHR13778:SF47">
    <property type="entry name" value="LIPOPOLYSACCHARIDE 1,3-GALACTOSYLTRANSFERASE"/>
    <property type="match status" value="1"/>
</dbReference>
<keyword evidence="2 4" id="KW-0808">Transferase</keyword>
<dbReference type="GO" id="GO:0016757">
    <property type="term" value="F:glycosyltransferase activity"/>
    <property type="evidence" value="ECO:0007669"/>
    <property type="project" value="UniProtKB-KW"/>
</dbReference>
<dbReference type="InterPro" id="IPR050748">
    <property type="entry name" value="Glycosyltrans_8_dom-fam"/>
</dbReference>
<sequence length="295" mass="33858">MAVEKPQYNIVYACDNNFAPLLAASIKSVEINSPGSIKNIYIIDDGIKPENVEKIKQSFTSPEIILHFHLVKDVMGKNVNIPYFNNPRLPVTTFFRLFIASFMPADTEKVLYLDSDMIVLGDLKELFDLDLSNHIIGAVQDPNIVTLGCSWGGGVQNWEALGYQSDDPYFNAGLLLINFKKWVEFDVTSKALEAAAKYQRYIKWGDQYCLNVVLANRWLHLDPEWNHLVDNNNPGGKLIHYIGNKPIYDNYPYSKAYQDIFFSYLNQTLLKDHKPVTKLQRQIQMVKRFIRKITG</sequence>
<evidence type="ECO:0000256" key="3">
    <source>
        <dbReference type="ARBA" id="ARBA00022723"/>
    </source>
</evidence>
<dbReference type="CDD" id="cd04194">
    <property type="entry name" value="GT8_A4GalT_like"/>
    <property type="match status" value="1"/>
</dbReference>
<dbReference type="AlphaFoldDB" id="A0A6I4HW01"/>
<dbReference type="Gene3D" id="3.90.550.10">
    <property type="entry name" value="Spore Coat Polysaccharide Biosynthesis Protein SpsA, Chain A"/>
    <property type="match status" value="1"/>
</dbReference>
<organism evidence="4 5">
    <name type="scientific">Mucilaginibacter ginkgonis</name>
    <dbReference type="NCBI Taxonomy" id="2682091"/>
    <lineage>
        <taxon>Bacteria</taxon>
        <taxon>Pseudomonadati</taxon>
        <taxon>Bacteroidota</taxon>
        <taxon>Sphingobacteriia</taxon>
        <taxon>Sphingobacteriales</taxon>
        <taxon>Sphingobacteriaceae</taxon>
        <taxon>Mucilaginibacter</taxon>
    </lineage>
</organism>
<evidence type="ECO:0000256" key="1">
    <source>
        <dbReference type="ARBA" id="ARBA00022676"/>
    </source>
</evidence>
<dbReference type="SUPFAM" id="SSF53448">
    <property type="entry name" value="Nucleotide-diphospho-sugar transferases"/>
    <property type="match status" value="1"/>
</dbReference>
<dbReference type="RefSeq" id="WP_157523589.1">
    <property type="nucleotide sequence ID" value="NZ_CP066775.1"/>
</dbReference>
<proteinExistence type="predicted"/>
<name>A0A6I4HW01_9SPHI</name>
<protein>
    <submittedName>
        <fullName evidence="4">Glycosyltransferase family 8 protein</fullName>
    </submittedName>
</protein>
<dbReference type="InterPro" id="IPR029044">
    <property type="entry name" value="Nucleotide-diphossugar_trans"/>
</dbReference>
<keyword evidence="5" id="KW-1185">Reference proteome</keyword>
<dbReference type="PANTHER" id="PTHR13778">
    <property type="entry name" value="GLYCOSYLTRANSFERASE 8 DOMAIN-CONTAINING PROTEIN"/>
    <property type="match status" value="1"/>
</dbReference>
<dbReference type="GO" id="GO:0046872">
    <property type="term" value="F:metal ion binding"/>
    <property type="evidence" value="ECO:0007669"/>
    <property type="project" value="UniProtKB-KW"/>
</dbReference>
<keyword evidence="1" id="KW-0328">Glycosyltransferase</keyword>
<keyword evidence="3" id="KW-0479">Metal-binding</keyword>
<evidence type="ECO:0000313" key="5">
    <source>
        <dbReference type="Proteomes" id="UP000429232"/>
    </source>
</evidence>
<accession>A0A6I4HW01</accession>
<dbReference type="EMBL" id="CP066775">
    <property type="protein sequence ID" value="QQL51014.1"/>
    <property type="molecule type" value="Genomic_DNA"/>
</dbReference>
<dbReference type="KEGG" id="mgik:GO620_006070"/>
<dbReference type="Pfam" id="PF01501">
    <property type="entry name" value="Glyco_transf_8"/>
    <property type="match status" value="1"/>
</dbReference>
<evidence type="ECO:0000313" key="4">
    <source>
        <dbReference type="EMBL" id="QQL51014.1"/>
    </source>
</evidence>
<gene>
    <name evidence="4" type="ORF">GO620_006070</name>
</gene>